<dbReference type="InterPro" id="IPR014907">
    <property type="entry name" value="BT4734-like_N"/>
</dbReference>
<keyword evidence="3" id="KW-1185">Reference proteome</keyword>
<gene>
    <name evidence="2" type="ORF">SAMN02927903_02944</name>
</gene>
<evidence type="ECO:0000259" key="1">
    <source>
        <dbReference type="Pfam" id="PF08800"/>
    </source>
</evidence>
<protein>
    <submittedName>
        <fullName evidence="2">VirE N-terminal domain-containing protein</fullName>
    </submittedName>
</protein>
<dbReference type="RefSeq" id="WP_091145876.1">
    <property type="nucleotide sequence ID" value="NZ_FMVF01000017.1"/>
</dbReference>
<organism evidence="2 3">
    <name type="scientific">Flavobacterium caeni</name>
    <dbReference type="NCBI Taxonomy" id="490189"/>
    <lineage>
        <taxon>Bacteria</taxon>
        <taxon>Pseudomonadati</taxon>
        <taxon>Bacteroidota</taxon>
        <taxon>Flavobacteriia</taxon>
        <taxon>Flavobacteriales</taxon>
        <taxon>Flavobacteriaceae</taxon>
        <taxon>Flavobacterium</taxon>
    </lineage>
</organism>
<dbReference type="AlphaFoldDB" id="A0A1G5JWA3"/>
<evidence type="ECO:0000313" key="2">
    <source>
        <dbReference type="EMBL" id="SCY92732.1"/>
    </source>
</evidence>
<reference evidence="2 3" key="1">
    <citation type="submission" date="2016-10" db="EMBL/GenBank/DDBJ databases">
        <authorList>
            <person name="de Groot N.N."/>
        </authorList>
    </citation>
    <scope>NUCLEOTIDE SEQUENCE [LARGE SCALE GENOMIC DNA]</scope>
    <source>
        <strain evidence="2 3">CGMCC 1.7031</strain>
    </source>
</reference>
<dbReference type="Pfam" id="PF08800">
    <property type="entry name" value="BT4734-like_N"/>
    <property type="match status" value="1"/>
</dbReference>
<proteinExistence type="predicted"/>
<sequence>MEAKKNYGAVSVYQNFRCFGVEDLTNLLLAIRSDKHQSKINSIRYALHKGDEESAETLKKELDAFTASGIFEGGRSQANLKSHSGFVCLDFDDIPREELDNVKSKVCSSPFTFGAFISPTCTGIKVLVKVEPDNSNHLETYVAVSKFYEALVGHECDPKCKDITRLCFVSHDEDCHINPDATTFIPTPKNDSKLANNDQLPEEALEKCLKFTERQNEYRKGNRNNFIFQFASNANRWGISVEHTRDFCVSTFDLGEKEITDTVKSVYHNHFAEFAKFANSVNFDDGMSDSGTEFTVEQCTCSTPLIPEWIYSTLP</sequence>
<dbReference type="OrthoDB" id="9801888at2"/>
<dbReference type="STRING" id="490189.SAMN02927903_02944"/>
<name>A0A1G5JWA3_9FLAO</name>
<dbReference type="Proteomes" id="UP000199354">
    <property type="component" value="Unassembled WGS sequence"/>
</dbReference>
<evidence type="ECO:0000313" key="3">
    <source>
        <dbReference type="Proteomes" id="UP000199354"/>
    </source>
</evidence>
<accession>A0A1G5JWA3</accession>
<feature type="domain" description="BT4734-like N-terminal" evidence="1">
    <location>
        <begin position="58"/>
        <end position="175"/>
    </location>
</feature>
<dbReference type="EMBL" id="FMVF01000017">
    <property type="protein sequence ID" value="SCY92732.1"/>
    <property type="molecule type" value="Genomic_DNA"/>
</dbReference>